<dbReference type="EMBL" id="JAQQPM010000006">
    <property type="protein sequence ID" value="KAK2072889.1"/>
    <property type="molecule type" value="Genomic_DNA"/>
</dbReference>
<proteinExistence type="predicted"/>
<name>A0AAD9I7W6_9PEZI</name>
<evidence type="ECO:0000313" key="1">
    <source>
        <dbReference type="EMBL" id="KAK2072889.1"/>
    </source>
</evidence>
<reference evidence="1" key="1">
    <citation type="journal article" date="2023" name="Mol. Plant Microbe Interact.">
        <title>Elucidating the Obligate Nature and Biological Capacity of an Invasive Fungal Corn Pathogen.</title>
        <authorList>
            <person name="MacCready J.S."/>
            <person name="Roggenkamp E.M."/>
            <person name="Gdanetz K."/>
            <person name="Chilvers M.I."/>
        </authorList>
    </citation>
    <scope>NUCLEOTIDE SEQUENCE</scope>
    <source>
        <strain evidence="1">PM02</strain>
    </source>
</reference>
<organism evidence="1 2">
    <name type="scientific">Phyllachora maydis</name>
    <dbReference type="NCBI Taxonomy" id="1825666"/>
    <lineage>
        <taxon>Eukaryota</taxon>
        <taxon>Fungi</taxon>
        <taxon>Dikarya</taxon>
        <taxon>Ascomycota</taxon>
        <taxon>Pezizomycotina</taxon>
        <taxon>Sordariomycetes</taxon>
        <taxon>Sordariomycetidae</taxon>
        <taxon>Phyllachorales</taxon>
        <taxon>Phyllachoraceae</taxon>
        <taxon>Phyllachora</taxon>
    </lineage>
</organism>
<dbReference type="Proteomes" id="UP001217918">
    <property type="component" value="Unassembled WGS sequence"/>
</dbReference>
<accession>A0AAD9I7W6</accession>
<evidence type="ECO:0000313" key="2">
    <source>
        <dbReference type="Proteomes" id="UP001217918"/>
    </source>
</evidence>
<gene>
    <name evidence="1" type="ORF">P8C59_007216</name>
</gene>
<sequence length="77" mass="8445">MFLLGGLPTRNYLPDFCQQSCRLTLTKAKGPVQHLARYRASPAPDQSTPISRHESWEKAPLVVSKNAAVVTGVVILL</sequence>
<protein>
    <submittedName>
        <fullName evidence="1">Uncharacterized protein</fullName>
    </submittedName>
</protein>
<dbReference type="AlphaFoldDB" id="A0AAD9I7W6"/>
<comment type="caution">
    <text evidence="1">The sequence shown here is derived from an EMBL/GenBank/DDBJ whole genome shotgun (WGS) entry which is preliminary data.</text>
</comment>
<keyword evidence="2" id="KW-1185">Reference proteome</keyword>